<evidence type="ECO:0000256" key="3">
    <source>
        <dbReference type="ARBA" id="ARBA00023163"/>
    </source>
</evidence>
<dbReference type="SUPFAM" id="SSF54534">
    <property type="entry name" value="FKBP-like"/>
    <property type="match status" value="1"/>
</dbReference>
<organism evidence="6 7">
    <name type="scientific">Geothrix rubra</name>
    <dbReference type="NCBI Taxonomy" id="2927977"/>
    <lineage>
        <taxon>Bacteria</taxon>
        <taxon>Pseudomonadati</taxon>
        <taxon>Acidobacteriota</taxon>
        <taxon>Holophagae</taxon>
        <taxon>Holophagales</taxon>
        <taxon>Holophagaceae</taxon>
        <taxon>Geothrix</taxon>
    </lineage>
</organism>
<evidence type="ECO:0000313" key="6">
    <source>
        <dbReference type="EMBL" id="GLH70510.1"/>
    </source>
</evidence>
<dbReference type="Pfam" id="PF03449">
    <property type="entry name" value="GreA_GreB_N"/>
    <property type="match status" value="1"/>
</dbReference>
<dbReference type="InterPro" id="IPR036805">
    <property type="entry name" value="Tscrpt_elong_fac_GreA/B_N_sf"/>
</dbReference>
<dbReference type="PANTHER" id="PTHR30437">
    <property type="entry name" value="TRANSCRIPTION ELONGATION FACTOR GREA"/>
    <property type="match status" value="1"/>
</dbReference>
<dbReference type="InterPro" id="IPR018151">
    <property type="entry name" value="TF_GreA/GreB_CS"/>
</dbReference>
<dbReference type="PIRSF" id="PIRSF006092">
    <property type="entry name" value="GreA_GreB"/>
    <property type="match status" value="1"/>
</dbReference>
<evidence type="ECO:0000256" key="1">
    <source>
        <dbReference type="ARBA" id="ARBA00008213"/>
    </source>
</evidence>
<dbReference type="InterPro" id="IPR036953">
    <property type="entry name" value="GreA/GreB_C_sf"/>
</dbReference>
<evidence type="ECO:0000259" key="4">
    <source>
        <dbReference type="Pfam" id="PF01272"/>
    </source>
</evidence>
<proteinExistence type="inferred from homology"/>
<evidence type="ECO:0000259" key="5">
    <source>
        <dbReference type="Pfam" id="PF03449"/>
    </source>
</evidence>
<dbReference type="Pfam" id="PF01272">
    <property type="entry name" value="GreA_GreB"/>
    <property type="match status" value="1"/>
</dbReference>
<feature type="domain" description="Transcription elongation factor GreA/GreB N-terminal" evidence="5">
    <location>
        <begin position="6"/>
        <end position="66"/>
    </location>
</feature>
<keyword evidence="6" id="KW-0648">Protein biosynthesis</keyword>
<sequence length="156" mass="17410">MPKHVLVKLEKELKDIKQALLVDIPQEIARAAGQGDLSENAEYEQALAKRDMFQNKMVTLEKRIAEVASLDISRLPKTRVAYGSEVTILDLDSEEEFTYKLVLPEELDGHAHHLSISSPIGSALVGQEEGSEVRVQIPAGIRRFEILELKTIHDVA</sequence>
<dbReference type="GO" id="GO:0003746">
    <property type="term" value="F:translation elongation factor activity"/>
    <property type="evidence" value="ECO:0007669"/>
    <property type="project" value="UniProtKB-KW"/>
</dbReference>
<gene>
    <name evidence="6" type="primary">greA</name>
    <name evidence="6" type="ORF">GETHPA_20430</name>
</gene>
<dbReference type="PANTHER" id="PTHR30437:SF4">
    <property type="entry name" value="TRANSCRIPTION ELONGATION FACTOR GREA"/>
    <property type="match status" value="1"/>
</dbReference>
<dbReference type="RefSeq" id="WP_285725565.1">
    <property type="nucleotide sequence ID" value="NZ_BSDD01000003.1"/>
</dbReference>
<keyword evidence="7" id="KW-1185">Reference proteome</keyword>
<dbReference type="InterPro" id="IPR022691">
    <property type="entry name" value="Tscrpt_elong_fac_GreA/B_N"/>
</dbReference>
<dbReference type="PROSITE" id="PS00829">
    <property type="entry name" value="GREAB_1"/>
    <property type="match status" value="1"/>
</dbReference>
<accession>A0ABQ5Q6X0</accession>
<comment type="caution">
    <text evidence="6">The sequence shown here is derived from an EMBL/GenBank/DDBJ whole genome shotgun (WGS) entry which is preliminary data.</text>
</comment>
<dbReference type="Gene3D" id="1.10.287.180">
    <property type="entry name" value="Transcription elongation factor, GreA/GreB, N-terminal domain"/>
    <property type="match status" value="1"/>
</dbReference>
<keyword evidence="2" id="KW-0805">Transcription regulation</keyword>
<dbReference type="EMBL" id="BSDD01000003">
    <property type="protein sequence ID" value="GLH70510.1"/>
    <property type="molecule type" value="Genomic_DNA"/>
</dbReference>
<name>A0ABQ5Q6X0_9BACT</name>
<dbReference type="InterPro" id="IPR023459">
    <property type="entry name" value="Tscrpt_elong_fac_GreA/B_fam"/>
</dbReference>
<evidence type="ECO:0000256" key="2">
    <source>
        <dbReference type="ARBA" id="ARBA00023015"/>
    </source>
</evidence>
<evidence type="ECO:0000313" key="7">
    <source>
        <dbReference type="Proteomes" id="UP001165089"/>
    </source>
</evidence>
<reference evidence="6 7" key="1">
    <citation type="journal article" date="2023" name="Antonie Van Leeuwenhoek">
        <title>Mesoterricola silvestris gen. nov., sp. nov., Mesoterricola sediminis sp. nov., Geothrix oryzae sp. nov., Geothrix edaphica sp. nov., Geothrix rubra sp. nov., and Geothrix limicola sp. nov., six novel members of Acidobacteriota isolated from soils.</title>
        <authorList>
            <person name="Itoh H."/>
            <person name="Sugisawa Y."/>
            <person name="Mise K."/>
            <person name="Xu Z."/>
            <person name="Kuniyasu M."/>
            <person name="Ushijima N."/>
            <person name="Kawano K."/>
            <person name="Kobayashi E."/>
            <person name="Shiratori Y."/>
            <person name="Masuda Y."/>
            <person name="Senoo K."/>
        </authorList>
    </citation>
    <scope>NUCLEOTIDE SEQUENCE [LARGE SCALE GENOMIC DNA]</scope>
    <source>
        <strain evidence="6 7">Red803</strain>
    </source>
</reference>
<dbReference type="Gene3D" id="3.10.50.30">
    <property type="entry name" value="Transcription elongation factor, GreA/GreB, C-terminal domain"/>
    <property type="match status" value="1"/>
</dbReference>
<dbReference type="SUPFAM" id="SSF46557">
    <property type="entry name" value="GreA transcript cleavage protein, N-terminal domain"/>
    <property type="match status" value="1"/>
</dbReference>
<dbReference type="InterPro" id="IPR001437">
    <property type="entry name" value="Tscrpt_elong_fac_GreA/B_C"/>
</dbReference>
<protein>
    <submittedName>
        <fullName evidence="6">Transcription elongation factor GreA</fullName>
    </submittedName>
</protein>
<dbReference type="Proteomes" id="UP001165089">
    <property type="component" value="Unassembled WGS sequence"/>
</dbReference>
<keyword evidence="3" id="KW-0804">Transcription</keyword>
<feature type="domain" description="Transcription elongation factor GreA/GreB C-terminal" evidence="4">
    <location>
        <begin position="76"/>
        <end position="150"/>
    </location>
</feature>
<keyword evidence="6" id="KW-0251">Elongation factor</keyword>
<comment type="similarity">
    <text evidence="1">Belongs to the GreA/GreB family.</text>
</comment>